<dbReference type="Proteomes" id="UP001328107">
    <property type="component" value="Unassembled WGS sequence"/>
</dbReference>
<dbReference type="Pfam" id="PF04870">
    <property type="entry name" value="Moulting_cycle"/>
    <property type="match status" value="1"/>
</dbReference>
<feature type="transmembrane region" description="Helical" evidence="1">
    <location>
        <begin position="730"/>
        <end position="752"/>
    </location>
</feature>
<reference evidence="4" key="1">
    <citation type="submission" date="2022-10" db="EMBL/GenBank/DDBJ databases">
        <title>Genome assembly of Pristionchus species.</title>
        <authorList>
            <person name="Yoshida K."/>
            <person name="Sommer R.J."/>
        </authorList>
    </citation>
    <scope>NUCLEOTIDE SEQUENCE [LARGE SCALE GENOMIC DNA]</scope>
    <source>
        <strain evidence="4">RS5460</strain>
    </source>
</reference>
<keyword evidence="1" id="KW-1133">Transmembrane helix</keyword>
<evidence type="ECO:0000256" key="2">
    <source>
        <dbReference type="SAM" id="SignalP"/>
    </source>
</evidence>
<proteinExistence type="predicted"/>
<feature type="transmembrane region" description="Helical" evidence="1">
    <location>
        <begin position="594"/>
        <end position="616"/>
    </location>
</feature>
<evidence type="ECO:0000313" key="4">
    <source>
        <dbReference type="Proteomes" id="UP001328107"/>
    </source>
</evidence>
<dbReference type="AlphaFoldDB" id="A0AAN5HXV3"/>
<organism evidence="3 4">
    <name type="scientific">Pristionchus mayeri</name>
    <dbReference type="NCBI Taxonomy" id="1317129"/>
    <lineage>
        <taxon>Eukaryota</taxon>
        <taxon>Metazoa</taxon>
        <taxon>Ecdysozoa</taxon>
        <taxon>Nematoda</taxon>
        <taxon>Chromadorea</taxon>
        <taxon>Rhabditida</taxon>
        <taxon>Rhabditina</taxon>
        <taxon>Diplogasteromorpha</taxon>
        <taxon>Diplogasteroidea</taxon>
        <taxon>Neodiplogasteridae</taxon>
        <taxon>Pristionchus</taxon>
    </lineage>
</organism>
<sequence>MIDRHEFVLTVLLLFSGLEIGNSKSSDVQTTVTNHEKYTQLNLNEEHSLELLQKWMEQALAGLMGALATVKLEEVHEDDKEEHAQCAKNATSVIEHAKCTVQLIDKGKRVPSSTRNWTKSEMAMKHSSFTLPTISVGDSSSKKEQKWNSLKPQKNRKMLKHEQQKVLPSDVSWVGSFGVREKRSFDLSAFLMNSPKEKRRDTALKWRKVHRRRIGSPWTTTTTGPKIRKTSKYELRDAKRDTPFGQLARAIKKSVLEAKHKNAEQSKDWITVIKEVKEETAKLRARKMIRKMFNKKIASMQEGYGNKTAVNQRRPLAMKDLDDLDEMSPKEMVDVAHRIEASLTSEEKIMREPMKLLRNVVKMGLMAAGQNVSDFAEKTLKLISPRLLPVMADEENAEDDQVSLLSPSLFALHNEGKGIEKATSLVDGMGLAKTTEHMAWLDLVMEASGVTDAVEYLKDEKIKKTMKGVMGEDEMRSPTGQPLYFTKENVTEIFGEPETKKIDTFEKLQSMYTPDQVEDQKKQGFSILTKDQLEVVYGKDSPYANEERLETLKSIPKEKMHGHILNNIRALAEMKSLRVGNVIEPGRSRRKRNVILAPVILIPLIFASPLVSGPIILSPLTLSTSLLSPAVLGPVILSPWTFFPVILSPRALSPLIVNPLIFAPVILSPLVLHPFILAPGVFNPFILSPFALSPFILSPQVFTPIILSPFVLSPIILTPTVGGPLILSPFALSPIIASPQIMFAAVLSPFVLSPLPWSPLIFAEVVASPSALS</sequence>
<dbReference type="PANTHER" id="PTHR21523:SF37">
    <property type="entry name" value="MLT-TEN (MLT-10) RELATED"/>
    <property type="match status" value="1"/>
</dbReference>
<dbReference type="EMBL" id="BTRK01000004">
    <property type="protein sequence ID" value="GMR45117.1"/>
    <property type="molecule type" value="Genomic_DNA"/>
</dbReference>
<dbReference type="InterPro" id="IPR006954">
    <property type="entry name" value="Mlt-10-like"/>
</dbReference>
<evidence type="ECO:0000313" key="3">
    <source>
        <dbReference type="EMBL" id="GMR45117.1"/>
    </source>
</evidence>
<feature type="transmembrane region" description="Helical" evidence="1">
    <location>
        <begin position="655"/>
        <end position="676"/>
    </location>
</feature>
<feature type="chain" id="PRO_5042894185" evidence="2">
    <location>
        <begin position="24"/>
        <end position="773"/>
    </location>
</feature>
<keyword evidence="1" id="KW-0812">Transmembrane</keyword>
<evidence type="ECO:0000256" key="1">
    <source>
        <dbReference type="SAM" id="Phobius"/>
    </source>
</evidence>
<feature type="signal peptide" evidence="2">
    <location>
        <begin position="1"/>
        <end position="23"/>
    </location>
</feature>
<gene>
    <name evidence="3" type="ORF">PMAYCL1PPCAC_15312</name>
</gene>
<keyword evidence="2" id="KW-0732">Signal</keyword>
<accession>A0AAN5HXV3</accession>
<feature type="transmembrane region" description="Helical" evidence="1">
    <location>
        <begin position="696"/>
        <end position="718"/>
    </location>
</feature>
<name>A0AAN5HXV3_9BILA</name>
<comment type="caution">
    <text evidence="3">The sequence shown here is derived from an EMBL/GenBank/DDBJ whole genome shotgun (WGS) entry which is preliminary data.</text>
</comment>
<feature type="transmembrane region" description="Helical" evidence="1">
    <location>
        <begin position="622"/>
        <end position="643"/>
    </location>
</feature>
<keyword evidence="4" id="KW-1185">Reference proteome</keyword>
<dbReference type="PANTHER" id="PTHR21523">
    <property type="match status" value="1"/>
</dbReference>
<protein>
    <submittedName>
        <fullName evidence="3">Uncharacterized protein</fullName>
    </submittedName>
</protein>
<keyword evidence="1" id="KW-0472">Membrane</keyword>